<dbReference type="EMBL" id="JANBUJ010003421">
    <property type="protein sequence ID" value="KAJ2760727.1"/>
    <property type="molecule type" value="Genomic_DNA"/>
</dbReference>
<evidence type="ECO:0000313" key="1">
    <source>
        <dbReference type="EMBL" id="KAJ2760727.1"/>
    </source>
</evidence>
<accession>A0ACC1JKG0</accession>
<dbReference type="Proteomes" id="UP001140234">
    <property type="component" value="Unassembled WGS sequence"/>
</dbReference>
<sequence length="117" mass="12678">MYSNSPYYSAPAKSRLSVASTASSSPSIHMYAFPPASPTPSTSSFGSISPRHVPNFEGSWLDIESDDEDDAPALRRLTTSRAHRKSSSAKESPARSGFNLRDLTTRGSARLRKLTSL</sequence>
<name>A0ACC1JKG0_9FUNG</name>
<proteinExistence type="predicted"/>
<reference evidence="1" key="1">
    <citation type="submission" date="2022-07" db="EMBL/GenBank/DDBJ databases">
        <title>Phylogenomic reconstructions and comparative analyses of Kickxellomycotina fungi.</title>
        <authorList>
            <person name="Reynolds N.K."/>
            <person name="Stajich J.E."/>
            <person name="Barry K."/>
            <person name="Grigoriev I.V."/>
            <person name="Crous P."/>
            <person name="Smith M.E."/>
        </authorList>
    </citation>
    <scope>NUCLEOTIDE SEQUENCE</scope>
    <source>
        <strain evidence="1">CBS 109366</strain>
    </source>
</reference>
<keyword evidence="2" id="KW-1185">Reference proteome</keyword>
<gene>
    <name evidence="1" type="ORF">IWQ57_006228</name>
</gene>
<organism evidence="1 2">
    <name type="scientific">Coemansia nantahalensis</name>
    <dbReference type="NCBI Taxonomy" id="2789366"/>
    <lineage>
        <taxon>Eukaryota</taxon>
        <taxon>Fungi</taxon>
        <taxon>Fungi incertae sedis</taxon>
        <taxon>Zoopagomycota</taxon>
        <taxon>Kickxellomycotina</taxon>
        <taxon>Kickxellomycetes</taxon>
        <taxon>Kickxellales</taxon>
        <taxon>Kickxellaceae</taxon>
        <taxon>Coemansia</taxon>
    </lineage>
</organism>
<evidence type="ECO:0000313" key="2">
    <source>
        <dbReference type="Proteomes" id="UP001140234"/>
    </source>
</evidence>
<feature type="non-terminal residue" evidence="1">
    <location>
        <position position="117"/>
    </location>
</feature>
<protein>
    <submittedName>
        <fullName evidence="1">Uncharacterized protein</fullName>
    </submittedName>
</protein>
<comment type="caution">
    <text evidence="1">The sequence shown here is derived from an EMBL/GenBank/DDBJ whole genome shotgun (WGS) entry which is preliminary data.</text>
</comment>